<dbReference type="EMBL" id="ACCL02000026">
    <property type="protein sequence ID" value="EET58752.1"/>
    <property type="molecule type" value="Genomic_DNA"/>
</dbReference>
<evidence type="ECO:0000313" key="2">
    <source>
        <dbReference type="Proteomes" id="UP000005561"/>
    </source>
</evidence>
<reference evidence="1" key="1">
    <citation type="submission" date="2009-07" db="EMBL/GenBank/DDBJ databases">
        <authorList>
            <person name="Weinstock G."/>
            <person name="Sodergren E."/>
            <person name="Clifton S."/>
            <person name="Fulton L."/>
            <person name="Fulton B."/>
            <person name="Courtney L."/>
            <person name="Fronick C."/>
            <person name="Harrison M."/>
            <person name="Strong C."/>
            <person name="Farmer C."/>
            <person name="Delahaunty K."/>
            <person name="Markovic C."/>
            <person name="Hall O."/>
            <person name="Minx P."/>
            <person name="Tomlinson C."/>
            <person name="Mitreva M."/>
            <person name="Nelson J."/>
            <person name="Hou S."/>
            <person name="Wollam A."/>
            <person name="Pepin K.H."/>
            <person name="Johnson M."/>
            <person name="Bhonagiri V."/>
            <person name="Nash W.E."/>
            <person name="Warren W."/>
            <person name="Chinwalla A."/>
            <person name="Mardis E.R."/>
            <person name="Wilson R.K."/>
        </authorList>
    </citation>
    <scope>NUCLEOTIDE SEQUENCE [LARGE SCALE GENOMIC DNA]</scope>
    <source>
        <strain evidence="1">DSM 14469</strain>
    </source>
</reference>
<proteinExistence type="predicted"/>
<organism evidence="1 2">
    <name type="scientific">Marvinbryantia formatexigens DSM 14469</name>
    <dbReference type="NCBI Taxonomy" id="478749"/>
    <lineage>
        <taxon>Bacteria</taxon>
        <taxon>Bacillati</taxon>
        <taxon>Bacillota</taxon>
        <taxon>Clostridia</taxon>
        <taxon>Lachnospirales</taxon>
        <taxon>Lachnospiraceae</taxon>
        <taxon>Marvinbryantia</taxon>
    </lineage>
</organism>
<dbReference type="InterPro" id="IPR015422">
    <property type="entry name" value="PyrdxlP-dep_Trfase_small"/>
</dbReference>
<dbReference type="Gene3D" id="3.90.1150.10">
    <property type="entry name" value="Aspartate Aminotransferase, domain 1"/>
    <property type="match status" value="1"/>
</dbReference>
<dbReference type="OrthoDB" id="8955051at2"/>
<sequence length="353" mass="41082">MVKEYGYEYNAVLDKEIYKTTKGRVTHEKFMGAICLRSGRDALKAVAREFKSTTVLIPALACDSMILPFEMYGHKVKYYKLNNDYSINLESLYSLISNEDQTVLFLYMDYFGNKAIADAELEKLRALYPSFVFIEDRTHNLLVESKYTFKPDFTVASLRKWIDIPDGGLLWTDRDLKGKEYSEDLTFSEIRLKAQCMRNEFLQSGNEEIKAEYRKIFSTVADVIDEEKLPGLMSQYSYERACKTDLREVNELRCRNAQVLIDNLQDFDFVQDKTGFGDVYVAVLINNRDAVQKALASMSIFCTIIWPLNKEQRMSCEVAKYTEEHMLTIYCDQRHSVEDMKYIASCIRRVCNE</sequence>
<dbReference type="RefSeq" id="WP_006864103.1">
    <property type="nucleotide sequence ID" value="NZ_ACCL02000026.1"/>
</dbReference>
<dbReference type="SUPFAM" id="SSF53383">
    <property type="entry name" value="PLP-dependent transferases"/>
    <property type="match status" value="1"/>
</dbReference>
<protein>
    <recommendedName>
        <fullName evidence="3">DegT/DnrJ/EryC1/StrS aminotransferase family protein</fullName>
    </recommendedName>
</protein>
<keyword evidence="2" id="KW-1185">Reference proteome</keyword>
<dbReference type="AlphaFoldDB" id="C6LL04"/>
<dbReference type="InterPro" id="IPR015424">
    <property type="entry name" value="PyrdxlP-dep_Trfase"/>
</dbReference>
<evidence type="ECO:0000313" key="1">
    <source>
        <dbReference type="EMBL" id="EET58752.1"/>
    </source>
</evidence>
<comment type="caution">
    <text evidence="1">The sequence shown here is derived from an EMBL/GenBank/DDBJ whole genome shotgun (WGS) entry which is preliminary data.</text>
</comment>
<dbReference type="eggNOG" id="COG0399">
    <property type="taxonomic scope" value="Bacteria"/>
</dbReference>
<dbReference type="STRING" id="168384.SAMN05660368_03801"/>
<evidence type="ECO:0008006" key="3">
    <source>
        <dbReference type="Google" id="ProtNLM"/>
    </source>
</evidence>
<dbReference type="Proteomes" id="UP000005561">
    <property type="component" value="Unassembled WGS sequence"/>
</dbReference>
<gene>
    <name evidence="1" type="ORF">BRYFOR_09351</name>
</gene>
<dbReference type="InterPro" id="IPR015421">
    <property type="entry name" value="PyrdxlP-dep_Trfase_major"/>
</dbReference>
<dbReference type="GO" id="GO:0003824">
    <property type="term" value="F:catalytic activity"/>
    <property type="evidence" value="ECO:0007669"/>
    <property type="project" value="UniProtKB-ARBA"/>
</dbReference>
<name>C6LL04_9FIRM</name>
<dbReference type="Gene3D" id="3.40.640.10">
    <property type="entry name" value="Type I PLP-dependent aspartate aminotransferase-like (Major domain)"/>
    <property type="match status" value="1"/>
</dbReference>
<accession>C6LL04</accession>